<dbReference type="PANTHER" id="PTHR10682">
    <property type="entry name" value="POLY A POLYMERASE"/>
    <property type="match status" value="1"/>
</dbReference>
<dbReference type="SUPFAM" id="SSF81301">
    <property type="entry name" value="Nucleotidyltransferase"/>
    <property type="match status" value="1"/>
</dbReference>
<name>A0AAN8MCK2_9TELE</name>
<evidence type="ECO:0000259" key="2">
    <source>
        <dbReference type="Pfam" id="PF20750"/>
    </source>
</evidence>
<dbReference type="EMBL" id="JAGTTL010000001">
    <property type="protein sequence ID" value="KAK6328119.1"/>
    <property type="molecule type" value="Genomic_DNA"/>
</dbReference>
<dbReference type="Proteomes" id="UP001356427">
    <property type="component" value="Unassembled WGS sequence"/>
</dbReference>
<dbReference type="AlphaFoldDB" id="A0AAN8MCK2"/>
<evidence type="ECO:0000256" key="1">
    <source>
        <dbReference type="SAM" id="MobiDB-lite"/>
    </source>
</evidence>
<sequence length="93" mass="10538">MKEMSANSNSMHGGQQPQKHYGITSSISMAFPREVDHQYTHKLSEAMKPFGVFEDEDELNHRLAVLGKLNTFVKEWIAEISETKVGSLKNNDD</sequence>
<dbReference type="GO" id="GO:1990817">
    <property type="term" value="F:poly(A) RNA polymerase activity"/>
    <property type="evidence" value="ECO:0007669"/>
    <property type="project" value="TreeGrafter"/>
</dbReference>
<dbReference type="Pfam" id="PF20750">
    <property type="entry name" value="PAP_NTPase"/>
    <property type="match status" value="1"/>
</dbReference>
<reference evidence="3 4" key="1">
    <citation type="submission" date="2021-04" db="EMBL/GenBank/DDBJ databases">
        <authorList>
            <person name="De Guttry C."/>
            <person name="Zahm M."/>
            <person name="Klopp C."/>
            <person name="Cabau C."/>
            <person name="Louis A."/>
            <person name="Berthelot C."/>
            <person name="Parey E."/>
            <person name="Roest Crollius H."/>
            <person name="Montfort J."/>
            <person name="Robinson-Rechavi M."/>
            <person name="Bucao C."/>
            <person name="Bouchez O."/>
            <person name="Gislard M."/>
            <person name="Lluch J."/>
            <person name="Milhes M."/>
            <person name="Lampietro C."/>
            <person name="Lopez Roques C."/>
            <person name="Donnadieu C."/>
            <person name="Braasch I."/>
            <person name="Desvignes T."/>
            <person name="Postlethwait J."/>
            <person name="Bobe J."/>
            <person name="Wedekind C."/>
            <person name="Guiguen Y."/>
        </authorList>
    </citation>
    <scope>NUCLEOTIDE SEQUENCE [LARGE SCALE GENOMIC DNA]</scope>
    <source>
        <strain evidence="3">Cs_M1</strain>
        <tissue evidence="3">Blood</tissue>
    </source>
</reference>
<dbReference type="InterPro" id="IPR043519">
    <property type="entry name" value="NT_sf"/>
</dbReference>
<evidence type="ECO:0000313" key="4">
    <source>
        <dbReference type="Proteomes" id="UP001356427"/>
    </source>
</evidence>
<dbReference type="GO" id="GO:0005634">
    <property type="term" value="C:nucleus"/>
    <property type="evidence" value="ECO:0007669"/>
    <property type="project" value="TreeGrafter"/>
</dbReference>
<keyword evidence="4" id="KW-1185">Reference proteome</keyword>
<dbReference type="InterPro" id="IPR048840">
    <property type="entry name" value="PolA_pol_NTPase"/>
</dbReference>
<protein>
    <recommendedName>
        <fullName evidence="2">Poly(A) polymerase nucleotidyltransferase domain-containing protein</fullName>
    </recommendedName>
</protein>
<dbReference type="Gene3D" id="1.10.1410.10">
    <property type="match status" value="1"/>
</dbReference>
<feature type="region of interest" description="Disordered" evidence="1">
    <location>
        <begin position="1"/>
        <end position="26"/>
    </location>
</feature>
<feature type="domain" description="Poly(A) polymerase nucleotidyltransferase" evidence="2">
    <location>
        <begin position="22"/>
        <end position="84"/>
    </location>
</feature>
<gene>
    <name evidence="3" type="ORF">J4Q44_G00000970</name>
</gene>
<organism evidence="3 4">
    <name type="scientific">Coregonus suidteri</name>
    <dbReference type="NCBI Taxonomy" id="861788"/>
    <lineage>
        <taxon>Eukaryota</taxon>
        <taxon>Metazoa</taxon>
        <taxon>Chordata</taxon>
        <taxon>Craniata</taxon>
        <taxon>Vertebrata</taxon>
        <taxon>Euteleostomi</taxon>
        <taxon>Actinopterygii</taxon>
        <taxon>Neopterygii</taxon>
        <taxon>Teleostei</taxon>
        <taxon>Protacanthopterygii</taxon>
        <taxon>Salmoniformes</taxon>
        <taxon>Salmonidae</taxon>
        <taxon>Coregoninae</taxon>
        <taxon>Coregonus</taxon>
    </lineage>
</organism>
<proteinExistence type="predicted"/>
<accession>A0AAN8MCK2</accession>
<comment type="caution">
    <text evidence="3">The sequence shown here is derived from an EMBL/GenBank/DDBJ whole genome shotgun (WGS) entry which is preliminary data.</text>
</comment>
<dbReference type="PANTHER" id="PTHR10682:SF6">
    <property type="entry name" value="POLY(A) POLYMERASE GAMMA"/>
    <property type="match status" value="1"/>
</dbReference>
<evidence type="ECO:0000313" key="3">
    <source>
        <dbReference type="EMBL" id="KAK6328119.1"/>
    </source>
</evidence>